<gene>
    <name evidence="1" type="ORF">VZ94_09755</name>
</gene>
<comment type="caution">
    <text evidence="1">The sequence shown here is derived from an EMBL/GenBank/DDBJ whole genome shotgun (WGS) entry which is preliminary data.</text>
</comment>
<name>A0A0F3IJI4_9GAMM</name>
<dbReference type="EMBL" id="LAJX01000096">
    <property type="protein sequence ID" value="KJV06678.1"/>
    <property type="molecule type" value="Genomic_DNA"/>
</dbReference>
<dbReference type="InterPro" id="IPR036526">
    <property type="entry name" value="C-N_Hydrolase_sf"/>
</dbReference>
<dbReference type="Proteomes" id="UP000033684">
    <property type="component" value="Unassembled WGS sequence"/>
</dbReference>
<reference evidence="1" key="1">
    <citation type="journal article" date="2016" name="Microb. Ecol.">
        <title>Genome Characteristics of a Novel Type I Methanotroph (Sn10-6) Isolated from a Flooded Indian Rice Field.</title>
        <authorList>
            <person name="Rahalkar M.C."/>
            <person name="Pandit P.S."/>
            <person name="Dhakephalkar P.K."/>
            <person name="Pore S."/>
            <person name="Arora P."/>
            <person name="Kapse N."/>
        </authorList>
    </citation>
    <scope>NUCLEOTIDE SEQUENCE [LARGE SCALE GENOMIC DNA]</scope>
    <source>
        <strain evidence="1">Sn10-6</strain>
    </source>
</reference>
<dbReference type="RefSeq" id="WP_045779084.1">
    <property type="nucleotide sequence ID" value="NZ_LAJX01000096.1"/>
</dbReference>
<dbReference type="SUPFAM" id="SSF56317">
    <property type="entry name" value="Carbon-nitrogen hydrolase"/>
    <property type="match status" value="1"/>
</dbReference>
<protein>
    <submittedName>
        <fullName evidence="1">Uncharacterized protein</fullName>
    </submittedName>
</protein>
<dbReference type="OrthoDB" id="8737571at2"/>
<accession>A0A0F3IJI4</accession>
<dbReference type="AlphaFoldDB" id="A0A0F3IJI4"/>
<sequence>MTEALLTVIQAWLLQHNAFEPVIRLIVAGSRHIHHGNKRNEFSNCCTVLNAFGDIEWQQEKRQPFNLTEREAHNLLNHKQAAFEPTQLANTVTLRLTALGLTATPICLDFFHDSLWKDLPIQVLLVPAMSPNLKRFHRHCANVGEHHLSSAFICNAEPNNKDKAVYAYIPSKQGLTIAGDLPLFTVEIEIDMN</sequence>
<evidence type="ECO:0000313" key="1">
    <source>
        <dbReference type="EMBL" id="KJV06678.1"/>
    </source>
</evidence>
<organism evidence="1 2">
    <name type="scientific">Methylocucumis oryzae</name>
    <dbReference type="NCBI Taxonomy" id="1632867"/>
    <lineage>
        <taxon>Bacteria</taxon>
        <taxon>Pseudomonadati</taxon>
        <taxon>Pseudomonadota</taxon>
        <taxon>Gammaproteobacteria</taxon>
        <taxon>Methylococcales</taxon>
        <taxon>Methylococcaceae</taxon>
        <taxon>Methylocucumis</taxon>
    </lineage>
</organism>
<keyword evidence="2" id="KW-1185">Reference proteome</keyword>
<proteinExistence type="predicted"/>
<evidence type="ECO:0000313" key="2">
    <source>
        <dbReference type="Proteomes" id="UP000033684"/>
    </source>
</evidence>